<sequence>MSKVNASLAAGEFASGVSGSRPSMTITFPPSGRAFQQFFSIVMHCSSDCKSTIHCTCKRTASPDGTLSY</sequence>
<feature type="non-terminal residue" evidence="1">
    <location>
        <position position="69"/>
    </location>
</feature>
<organism evidence="1 2">
    <name type="scientific">Dichanthelium oligosanthes</name>
    <dbReference type="NCBI Taxonomy" id="888268"/>
    <lineage>
        <taxon>Eukaryota</taxon>
        <taxon>Viridiplantae</taxon>
        <taxon>Streptophyta</taxon>
        <taxon>Embryophyta</taxon>
        <taxon>Tracheophyta</taxon>
        <taxon>Spermatophyta</taxon>
        <taxon>Magnoliopsida</taxon>
        <taxon>Liliopsida</taxon>
        <taxon>Poales</taxon>
        <taxon>Poaceae</taxon>
        <taxon>PACMAD clade</taxon>
        <taxon>Panicoideae</taxon>
        <taxon>Panicodae</taxon>
        <taxon>Paniceae</taxon>
        <taxon>Dichantheliinae</taxon>
        <taxon>Dichanthelium</taxon>
    </lineage>
</organism>
<evidence type="ECO:0000313" key="2">
    <source>
        <dbReference type="Proteomes" id="UP000095767"/>
    </source>
</evidence>
<accession>A0A1E5UZT6</accession>
<gene>
    <name evidence="1" type="ORF">BAE44_0020591</name>
</gene>
<comment type="caution">
    <text evidence="1">The sequence shown here is derived from an EMBL/GenBank/DDBJ whole genome shotgun (WGS) entry which is preliminary data.</text>
</comment>
<keyword evidence="2" id="KW-1185">Reference proteome</keyword>
<dbReference type="Proteomes" id="UP000095767">
    <property type="component" value="Unassembled WGS sequence"/>
</dbReference>
<dbReference type="EMBL" id="LWDX02056717">
    <property type="protein sequence ID" value="OEL18390.1"/>
    <property type="molecule type" value="Genomic_DNA"/>
</dbReference>
<dbReference type="AlphaFoldDB" id="A0A1E5UZT6"/>
<proteinExistence type="predicted"/>
<protein>
    <submittedName>
        <fullName evidence="1">Uncharacterized protein</fullName>
    </submittedName>
</protein>
<evidence type="ECO:0000313" key="1">
    <source>
        <dbReference type="EMBL" id="OEL18390.1"/>
    </source>
</evidence>
<reference evidence="1 2" key="1">
    <citation type="submission" date="2016-09" db="EMBL/GenBank/DDBJ databases">
        <title>The draft genome of Dichanthelium oligosanthes: A C3 panicoid grass species.</title>
        <authorList>
            <person name="Studer A.J."/>
            <person name="Schnable J.C."/>
            <person name="Brutnell T.P."/>
        </authorList>
    </citation>
    <scope>NUCLEOTIDE SEQUENCE [LARGE SCALE GENOMIC DNA]</scope>
    <source>
        <strain evidence="2">cv. Kellogg 1175</strain>
        <tissue evidence="1">Leaf</tissue>
    </source>
</reference>
<name>A0A1E5UZT6_9POAL</name>